<evidence type="ECO:0000256" key="3">
    <source>
        <dbReference type="ARBA" id="ARBA00022801"/>
    </source>
</evidence>
<feature type="domain" description="TNase-like" evidence="6">
    <location>
        <begin position="21"/>
        <end position="141"/>
    </location>
</feature>
<proteinExistence type="predicted"/>
<dbReference type="EMBL" id="JAHESF010000059">
    <property type="protein sequence ID" value="MBT1701178.1"/>
    <property type="molecule type" value="Genomic_DNA"/>
</dbReference>
<keyword evidence="5" id="KW-0732">Signal</keyword>
<comment type="caution">
    <text evidence="7">The sequence shown here is derived from an EMBL/GenBank/DDBJ whole genome shotgun (WGS) entry which is preliminary data.</text>
</comment>
<reference evidence="7 8" key="1">
    <citation type="submission" date="2021-05" db="EMBL/GenBank/DDBJ databases">
        <title>A Polyphasic approach of four new species of the genus Ohtaekwangia: Ohtaekwangia histidinii sp. nov., Ohtaekwangia cretensis sp. nov., Ohtaekwangia indiensis sp. nov., Ohtaekwangia reichenbachii sp. nov. from diverse environment.</title>
        <authorList>
            <person name="Octaviana S."/>
        </authorList>
    </citation>
    <scope>NUCLEOTIDE SEQUENCE [LARGE SCALE GENOMIC DNA]</scope>
    <source>
        <strain evidence="7 8">PWU4</strain>
    </source>
</reference>
<dbReference type="PANTHER" id="PTHR12302">
    <property type="entry name" value="EBNA2 BINDING PROTEIN P100"/>
    <property type="match status" value="1"/>
</dbReference>
<dbReference type="SMART" id="SM00318">
    <property type="entry name" value="SNc"/>
    <property type="match status" value="1"/>
</dbReference>
<dbReference type="GO" id="GO:0004519">
    <property type="term" value="F:endonuclease activity"/>
    <property type="evidence" value="ECO:0007669"/>
    <property type="project" value="UniProtKB-KW"/>
</dbReference>
<dbReference type="InterPro" id="IPR035437">
    <property type="entry name" value="SNase_OB-fold_sf"/>
</dbReference>
<gene>
    <name evidence="7" type="ORF">KK083_30080</name>
</gene>
<dbReference type="InterPro" id="IPR016071">
    <property type="entry name" value="Staphylococal_nuclease_OB-fold"/>
</dbReference>
<keyword evidence="3" id="KW-0378">Hydrolase</keyword>
<keyword evidence="8" id="KW-1185">Reference proteome</keyword>
<dbReference type="PANTHER" id="PTHR12302:SF3">
    <property type="entry name" value="SERINE_THREONINE-PROTEIN KINASE 31"/>
    <property type="match status" value="1"/>
</dbReference>
<dbReference type="SUPFAM" id="SSF50199">
    <property type="entry name" value="Staphylococcal nuclease"/>
    <property type="match status" value="1"/>
</dbReference>
<evidence type="ECO:0000313" key="7">
    <source>
        <dbReference type="EMBL" id="MBT1701178.1"/>
    </source>
</evidence>
<evidence type="ECO:0000256" key="1">
    <source>
        <dbReference type="ARBA" id="ARBA00022722"/>
    </source>
</evidence>
<dbReference type="GO" id="GO:0016787">
    <property type="term" value="F:hydrolase activity"/>
    <property type="evidence" value="ECO:0007669"/>
    <property type="project" value="UniProtKB-KW"/>
</dbReference>
<feature type="compositionally biased region" description="Basic and acidic residues" evidence="4">
    <location>
        <begin position="119"/>
        <end position="143"/>
    </location>
</feature>
<sequence>MRKIAVGFLACIAMSGALANDSMPGKVVSVVDGNTIEMHGSDQEKYIIVLAGIDSPELTQKYGEEAKRYLEKLLLQKEVTVHFQGKDRKGNYLAVVLKGKIDARVELLKEGLAWTAEKDPLPELEAHRTAAQEKGRGLWKEENPTPPWIHRRQQSTMQPKSS</sequence>
<name>A0AAP2DRI9_9BACT</name>
<dbReference type="Proteomes" id="UP001319200">
    <property type="component" value="Unassembled WGS sequence"/>
</dbReference>
<evidence type="ECO:0000256" key="4">
    <source>
        <dbReference type="SAM" id="MobiDB-lite"/>
    </source>
</evidence>
<evidence type="ECO:0000313" key="8">
    <source>
        <dbReference type="Proteomes" id="UP001319200"/>
    </source>
</evidence>
<dbReference type="PROSITE" id="PS50830">
    <property type="entry name" value="TNASE_3"/>
    <property type="match status" value="1"/>
</dbReference>
<keyword evidence="1" id="KW-0540">Nuclease</keyword>
<dbReference type="RefSeq" id="WP_254169863.1">
    <property type="nucleotide sequence ID" value="NZ_JAHESF010000059.1"/>
</dbReference>
<evidence type="ECO:0000256" key="2">
    <source>
        <dbReference type="ARBA" id="ARBA00022759"/>
    </source>
</evidence>
<evidence type="ECO:0000259" key="6">
    <source>
        <dbReference type="PROSITE" id="PS50830"/>
    </source>
</evidence>
<dbReference type="Pfam" id="PF00565">
    <property type="entry name" value="SNase"/>
    <property type="match status" value="1"/>
</dbReference>
<dbReference type="AlphaFoldDB" id="A0AAP2DRI9"/>
<protein>
    <submittedName>
        <fullName evidence="7">Thermonuclease family protein</fullName>
    </submittedName>
</protein>
<dbReference type="Gene3D" id="2.40.50.90">
    <property type="match status" value="1"/>
</dbReference>
<feature type="region of interest" description="Disordered" evidence="4">
    <location>
        <begin position="119"/>
        <end position="162"/>
    </location>
</feature>
<feature type="chain" id="PRO_5043025865" evidence="5">
    <location>
        <begin position="20"/>
        <end position="162"/>
    </location>
</feature>
<accession>A0AAP2DRI9</accession>
<evidence type="ECO:0000256" key="5">
    <source>
        <dbReference type="SAM" id="SignalP"/>
    </source>
</evidence>
<keyword evidence="2" id="KW-0255">Endonuclease</keyword>
<organism evidence="7 8">
    <name type="scientific">Chryseosolibacter histidini</name>
    <dbReference type="NCBI Taxonomy" id="2782349"/>
    <lineage>
        <taxon>Bacteria</taxon>
        <taxon>Pseudomonadati</taxon>
        <taxon>Bacteroidota</taxon>
        <taxon>Cytophagia</taxon>
        <taxon>Cytophagales</taxon>
        <taxon>Chryseotaleaceae</taxon>
        <taxon>Chryseosolibacter</taxon>
    </lineage>
</organism>
<feature type="signal peptide" evidence="5">
    <location>
        <begin position="1"/>
        <end position="19"/>
    </location>
</feature>